<evidence type="ECO:0000313" key="28">
    <source>
        <dbReference type="EMBL" id="EHO16489.1"/>
    </source>
</evidence>
<dbReference type="GO" id="GO:0009252">
    <property type="term" value="P:peptidoglycan biosynthetic process"/>
    <property type="evidence" value="ECO:0007669"/>
    <property type="project" value="UniProtKB-UniRule"/>
</dbReference>
<keyword evidence="12 25" id="KW-0460">Magnesium</keyword>
<keyword evidence="13 22" id="KW-0133">Cell shape</keyword>
<feature type="binding site" evidence="25">
    <location>
        <position position="315"/>
    </location>
    <ligand>
        <name>Mg(2+)</name>
        <dbReference type="ChEBI" id="CHEBI:18420"/>
        <label>2</label>
    </ligand>
</feature>
<keyword evidence="10 24" id="KW-0547">Nucleotide-binding</keyword>
<evidence type="ECO:0000256" key="11">
    <source>
        <dbReference type="ARBA" id="ARBA00022840"/>
    </source>
</evidence>
<dbReference type="Proteomes" id="UP000018466">
    <property type="component" value="Unassembled WGS sequence"/>
</dbReference>
<dbReference type="RefSeq" id="WP_009533021.1">
    <property type="nucleotide sequence ID" value="NZ_CAUOLT010000078.1"/>
</dbReference>
<dbReference type="Pfam" id="PF07478">
    <property type="entry name" value="Dala_Dala_lig_C"/>
    <property type="match status" value="1"/>
</dbReference>
<reference evidence="28 29" key="1">
    <citation type="submission" date="2011-10" db="EMBL/GenBank/DDBJ databases">
        <title>The Genome Sequence of Lachnospiraceae bacterium ACC2.</title>
        <authorList>
            <consortium name="The Broad Institute Genome Sequencing Platform"/>
            <person name="Earl A."/>
            <person name="Ward D."/>
            <person name="Feldgarden M."/>
            <person name="Gevers D."/>
            <person name="Sizova M."/>
            <person name="Hazen A."/>
            <person name="Epstein S."/>
            <person name="Young S.K."/>
            <person name="Zeng Q."/>
            <person name="Gargeya S."/>
            <person name="Fitzgerald M."/>
            <person name="Haas B."/>
            <person name="Abouelleil A."/>
            <person name="Alvarado L."/>
            <person name="Arachchi H.M."/>
            <person name="Berlin A."/>
            <person name="Brown A."/>
            <person name="Chapman S.B."/>
            <person name="Chen Z."/>
            <person name="Dunbar C."/>
            <person name="Freedman E."/>
            <person name="Gearin G."/>
            <person name="Goldberg J."/>
            <person name="Griggs A."/>
            <person name="Gujja S."/>
            <person name="Heiman D."/>
            <person name="Howarth C."/>
            <person name="Larson L."/>
            <person name="Lui A."/>
            <person name="MacDonald P.J.P."/>
            <person name="Montmayeur A."/>
            <person name="Murphy C."/>
            <person name="Neiman D."/>
            <person name="Pearson M."/>
            <person name="Priest M."/>
            <person name="Roberts A."/>
            <person name="Saif S."/>
            <person name="Shea T."/>
            <person name="Shenoy N."/>
            <person name="Sisk P."/>
            <person name="Stolte C."/>
            <person name="Sykes S."/>
            <person name="Wortman J."/>
            <person name="Nusbaum C."/>
            <person name="Birren B."/>
        </authorList>
    </citation>
    <scope>NUCLEOTIDE SEQUENCE [LARGE SCALE GENOMIC DNA]</scope>
    <source>
        <strain evidence="28 29">ACC2</strain>
    </source>
</reference>
<evidence type="ECO:0000256" key="4">
    <source>
        <dbReference type="ARBA" id="ARBA00004752"/>
    </source>
</evidence>
<comment type="cofactor">
    <cofactor evidence="1">
        <name>Mn(2+)</name>
        <dbReference type="ChEBI" id="CHEBI:29035"/>
    </cofactor>
</comment>
<dbReference type="SUPFAM" id="SSF56059">
    <property type="entry name" value="Glutathione synthetase ATP-binding domain-like"/>
    <property type="match status" value="1"/>
</dbReference>
<dbReference type="GO" id="GO:0008716">
    <property type="term" value="F:D-alanine-D-alanine ligase activity"/>
    <property type="evidence" value="ECO:0007669"/>
    <property type="project" value="UniProtKB-UniRule"/>
</dbReference>
<keyword evidence="16 22" id="KW-0961">Cell wall biogenesis/degradation</keyword>
<evidence type="ECO:0000256" key="7">
    <source>
        <dbReference type="ARBA" id="ARBA00022490"/>
    </source>
</evidence>
<dbReference type="GO" id="GO:0005829">
    <property type="term" value="C:cytosol"/>
    <property type="evidence" value="ECO:0007669"/>
    <property type="project" value="TreeGrafter"/>
</dbReference>
<dbReference type="InterPro" id="IPR011095">
    <property type="entry name" value="Dala_Dala_lig_C"/>
</dbReference>
<dbReference type="InterPro" id="IPR016185">
    <property type="entry name" value="PreATP-grasp_dom_sf"/>
</dbReference>
<dbReference type="GO" id="GO:0008360">
    <property type="term" value="P:regulation of cell shape"/>
    <property type="evidence" value="ECO:0007669"/>
    <property type="project" value="UniProtKB-KW"/>
</dbReference>
<dbReference type="AlphaFoldDB" id="A0AA36Y4B8"/>
<keyword evidence="11 26" id="KW-0067">ATP-binding</keyword>
<keyword evidence="15 25" id="KW-0464">Manganese</keyword>
<feature type="binding site" evidence="24">
    <location>
        <begin position="312"/>
        <end position="313"/>
    </location>
    <ligand>
        <name>ATP</name>
        <dbReference type="ChEBI" id="CHEBI:30616"/>
    </ligand>
</feature>
<gene>
    <name evidence="22" type="primary">ddl</name>
    <name evidence="28" type="ORF">HMPREF9623_01188</name>
</gene>
<dbReference type="HAMAP" id="MF_00047">
    <property type="entry name" value="Dala_Dala_lig"/>
    <property type="match status" value="1"/>
</dbReference>
<accession>A0AA36Y4B8</accession>
<feature type="active site" evidence="23">
    <location>
        <position position="188"/>
    </location>
</feature>
<comment type="catalytic activity">
    <reaction evidence="17 22">
        <text>2 D-alanine + ATP = D-alanyl-D-alanine + ADP + phosphate + H(+)</text>
        <dbReference type="Rhea" id="RHEA:11224"/>
        <dbReference type="ChEBI" id="CHEBI:15378"/>
        <dbReference type="ChEBI" id="CHEBI:30616"/>
        <dbReference type="ChEBI" id="CHEBI:43474"/>
        <dbReference type="ChEBI" id="CHEBI:57416"/>
        <dbReference type="ChEBI" id="CHEBI:57822"/>
        <dbReference type="ChEBI" id="CHEBI:456216"/>
        <dbReference type="EC" id="6.3.2.4"/>
    </reaction>
</comment>
<evidence type="ECO:0000256" key="16">
    <source>
        <dbReference type="ARBA" id="ARBA00023316"/>
    </source>
</evidence>
<evidence type="ECO:0000256" key="22">
    <source>
        <dbReference type="HAMAP-Rule" id="MF_00047"/>
    </source>
</evidence>
<evidence type="ECO:0000259" key="27">
    <source>
        <dbReference type="PROSITE" id="PS50975"/>
    </source>
</evidence>
<name>A0AA36Y4B8_9FIRM</name>
<feature type="binding site" evidence="24">
    <location>
        <begin position="180"/>
        <end position="182"/>
    </location>
    <ligand>
        <name>ATP</name>
        <dbReference type="ChEBI" id="CHEBI:30616"/>
    </ligand>
</feature>
<evidence type="ECO:0000256" key="9">
    <source>
        <dbReference type="ARBA" id="ARBA00022723"/>
    </source>
</evidence>
<evidence type="ECO:0000256" key="18">
    <source>
        <dbReference type="ARBA" id="ARBA00060592"/>
    </source>
</evidence>
<dbReference type="FunFam" id="3.30.1490.20:FF:000007">
    <property type="entry name" value="D-alanine--D-alanine ligase"/>
    <property type="match status" value="1"/>
</dbReference>
<evidence type="ECO:0000256" key="19">
    <source>
        <dbReference type="ARBA" id="ARBA00068427"/>
    </source>
</evidence>
<organism evidence="28 29">
    <name type="scientific">Stomatobaculum longum</name>
    <dbReference type="NCBI Taxonomy" id="796942"/>
    <lineage>
        <taxon>Bacteria</taxon>
        <taxon>Bacillati</taxon>
        <taxon>Bacillota</taxon>
        <taxon>Clostridia</taxon>
        <taxon>Lachnospirales</taxon>
        <taxon>Lachnospiraceae</taxon>
        <taxon>Stomatobaculum</taxon>
    </lineage>
</organism>
<feature type="binding site" evidence="25">
    <location>
        <position position="313"/>
    </location>
    <ligand>
        <name>Mg(2+)</name>
        <dbReference type="ChEBI" id="CHEBI:18420"/>
        <label>1</label>
    </ligand>
</feature>
<evidence type="ECO:0000256" key="12">
    <source>
        <dbReference type="ARBA" id="ARBA00022842"/>
    </source>
</evidence>
<evidence type="ECO:0000256" key="10">
    <source>
        <dbReference type="ARBA" id="ARBA00022741"/>
    </source>
</evidence>
<evidence type="ECO:0000256" key="6">
    <source>
        <dbReference type="ARBA" id="ARBA00012216"/>
    </source>
</evidence>
<dbReference type="GO" id="GO:0071555">
    <property type="term" value="P:cell wall organization"/>
    <property type="evidence" value="ECO:0007669"/>
    <property type="project" value="UniProtKB-KW"/>
</dbReference>
<comment type="similarity">
    <text evidence="5 22">Belongs to the D-alanine--D-alanine ligase family.</text>
</comment>
<dbReference type="PROSITE" id="PS00844">
    <property type="entry name" value="DALA_DALA_LIGASE_2"/>
    <property type="match status" value="1"/>
</dbReference>
<dbReference type="GeneID" id="86940948"/>
<evidence type="ECO:0000256" key="21">
    <source>
        <dbReference type="ARBA" id="ARBA00077154"/>
    </source>
</evidence>
<evidence type="ECO:0000256" key="13">
    <source>
        <dbReference type="ARBA" id="ARBA00022960"/>
    </source>
</evidence>
<evidence type="ECO:0000256" key="1">
    <source>
        <dbReference type="ARBA" id="ARBA00001936"/>
    </source>
</evidence>
<keyword evidence="9 25" id="KW-0479">Metal-binding</keyword>
<evidence type="ECO:0000256" key="26">
    <source>
        <dbReference type="PROSITE-ProRule" id="PRU00409"/>
    </source>
</evidence>
<dbReference type="Pfam" id="PF01820">
    <property type="entry name" value="Dala_Dala_lig_N"/>
    <property type="match status" value="1"/>
</dbReference>
<sequence>MSKKTVAVLFGGQSSEHEISCLSAANIIHNIDREAYDLVLVGITKEGHWVKVNRVEDIEDGSWRESKVGAVLSPDATEQCLMIHEQAAITRVKIDLVFPVLHGLYGEDGTIQGLCKLARIPFVGCGVTASAVGMDKGVAKLVVHSLGIRQADFLLVTSRELKDMCAVIDRTEDRFSYPVFVKPCNAGSSCGVTKVHKREELAEALREAARFDSRILIEECIVGREIECAVLGGGARPVQASGVGEILAAADFYDYDAKYYNAESKTVVDPELPEGSAEEVRQSAIRIFDALDGYGLSRVDFFVTAAGEVIFNEINTMPGFTAISMYPMLFAARGKDKKTLVKELMELAFEREA</sequence>
<evidence type="ECO:0000256" key="25">
    <source>
        <dbReference type="PIRSR" id="PIRSR039102-3"/>
    </source>
</evidence>
<dbReference type="Gene3D" id="3.30.1490.20">
    <property type="entry name" value="ATP-grasp fold, A domain"/>
    <property type="match status" value="1"/>
</dbReference>
<dbReference type="InterPro" id="IPR011761">
    <property type="entry name" value="ATP-grasp"/>
</dbReference>
<dbReference type="NCBIfam" id="NF002528">
    <property type="entry name" value="PRK01966.1-4"/>
    <property type="match status" value="1"/>
</dbReference>
<dbReference type="GO" id="GO:0005524">
    <property type="term" value="F:ATP binding"/>
    <property type="evidence" value="ECO:0007669"/>
    <property type="project" value="UniProtKB-UniRule"/>
</dbReference>
<keyword evidence="7 22" id="KW-0963">Cytoplasm</keyword>
<dbReference type="PROSITE" id="PS50975">
    <property type="entry name" value="ATP_GRASP"/>
    <property type="match status" value="1"/>
</dbReference>
<evidence type="ECO:0000256" key="14">
    <source>
        <dbReference type="ARBA" id="ARBA00022984"/>
    </source>
</evidence>
<feature type="binding site" evidence="24">
    <location>
        <begin position="218"/>
        <end position="225"/>
    </location>
    <ligand>
        <name>ATP</name>
        <dbReference type="ChEBI" id="CHEBI:30616"/>
    </ligand>
</feature>
<dbReference type="InterPro" id="IPR005905">
    <property type="entry name" value="D_ala_D_ala"/>
</dbReference>
<dbReference type="InterPro" id="IPR000291">
    <property type="entry name" value="D-Ala_lig_Van_CS"/>
</dbReference>
<proteinExistence type="inferred from homology"/>
<comment type="cofactor">
    <cofactor evidence="25">
        <name>Mg(2+)</name>
        <dbReference type="ChEBI" id="CHEBI:18420"/>
    </cofactor>
    <cofactor evidence="25">
        <name>Mn(2+)</name>
        <dbReference type="ChEBI" id="CHEBI:29035"/>
    </cofactor>
    <text evidence="25">Binds 2 magnesium or manganese ions per subunit.</text>
</comment>
<feature type="binding site" evidence="24">
    <location>
        <position position="136"/>
    </location>
    <ligand>
        <name>ATP</name>
        <dbReference type="ChEBI" id="CHEBI:30616"/>
    </ligand>
</feature>
<dbReference type="PIRSF" id="PIRSF039102">
    <property type="entry name" value="Ddl/VanB"/>
    <property type="match status" value="1"/>
</dbReference>
<feature type="binding site" evidence="24">
    <location>
        <begin position="188"/>
        <end position="189"/>
    </location>
    <ligand>
        <name>ATP</name>
        <dbReference type="ChEBI" id="CHEBI:30616"/>
    </ligand>
</feature>
<comment type="caution">
    <text evidence="28">The sequence shown here is derived from an EMBL/GenBank/DDBJ whole genome shotgun (WGS) entry which is preliminary data.</text>
</comment>
<feature type="binding site" evidence="25">
    <location>
        <position position="300"/>
    </location>
    <ligand>
        <name>Mg(2+)</name>
        <dbReference type="ChEBI" id="CHEBI:18420"/>
        <label>1</label>
    </ligand>
</feature>
<feature type="active site" evidence="23">
    <location>
        <position position="324"/>
    </location>
</feature>
<evidence type="ECO:0000256" key="17">
    <source>
        <dbReference type="ARBA" id="ARBA00047614"/>
    </source>
</evidence>
<evidence type="ECO:0000256" key="2">
    <source>
        <dbReference type="ARBA" id="ARBA00003921"/>
    </source>
</evidence>
<dbReference type="PANTHER" id="PTHR23132">
    <property type="entry name" value="D-ALANINE--D-ALANINE LIGASE"/>
    <property type="match status" value="1"/>
</dbReference>
<feature type="domain" description="ATP-grasp" evidence="27">
    <location>
        <begin position="140"/>
        <end position="346"/>
    </location>
</feature>
<comment type="function">
    <text evidence="2 22">Cell wall formation.</text>
</comment>
<comment type="subcellular location">
    <subcellularLocation>
        <location evidence="3 22">Cytoplasm</location>
    </subcellularLocation>
</comment>
<dbReference type="EC" id="6.3.2.4" evidence="6 22"/>
<dbReference type="Gene3D" id="3.40.50.20">
    <property type="match status" value="1"/>
</dbReference>
<evidence type="ECO:0000256" key="20">
    <source>
        <dbReference type="ARBA" id="ARBA00076288"/>
    </source>
</evidence>
<dbReference type="GO" id="GO:0046872">
    <property type="term" value="F:metal ion binding"/>
    <property type="evidence" value="ECO:0007669"/>
    <property type="project" value="UniProtKB-KW"/>
</dbReference>
<feature type="binding site" evidence="25">
    <location>
        <position position="313"/>
    </location>
    <ligand>
        <name>Mg(2+)</name>
        <dbReference type="ChEBI" id="CHEBI:18420"/>
        <label>2</label>
    </ligand>
</feature>
<dbReference type="InterPro" id="IPR013815">
    <property type="entry name" value="ATP_grasp_subdomain_1"/>
</dbReference>
<protein>
    <recommendedName>
        <fullName evidence="19 22">D-alanine--D-alanine ligase</fullName>
        <ecNumber evidence="6 22">6.3.2.4</ecNumber>
    </recommendedName>
    <alternativeName>
        <fullName evidence="21 22">D-Ala-D-Ala ligase</fullName>
    </alternativeName>
    <alternativeName>
        <fullName evidence="20 22">D-alanylalanine synthetase</fullName>
    </alternativeName>
</protein>
<dbReference type="Gene3D" id="3.30.470.20">
    <property type="entry name" value="ATP-grasp fold, B domain"/>
    <property type="match status" value="1"/>
</dbReference>
<dbReference type="EMBL" id="AGEL01000007">
    <property type="protein sequence ID" value="EHO16489.1"/>
    <property type="molecule type" value="Genomic_DNA"/>
</dbReference>
<evidence type="ECO:0000256" key="15">
    <source>
        <dbReference type="ARBA" id="ARBA00023211"/>
    </source>
</evidence>
<evidence type="ECO:0000313" key="29">
    <source>
        <dbReference type="Proteomes" id="UP000018466"/>
    </source>
</evidence>
<comment type="pathway">
    <text evidence="4 22">Cell wall biogenesis; peptidoglycan biosynthesis.</text>
</comment>
<evidence type="ECO:0000256" key="8">
    <source>
        <dbReference type="ARBA" id="ARBA00022598"/>
    </source>
</evidence>
<keyword evidence="8 22" id="KW-0436">Ligase</keyword>
<evidence type="ECO:0000256" key="23">
    <source>
        <dbReference type="PIRSR" id="PIRSR039102-1"/>
    </source>
</evidence>
<dbReference type="PANTHER" id="PTHR23132:SF25">
    <property type="entry name" value="D-ALANINE--D-ALANINE LIGASE A"/>
    <property type="match status" value="1"/>
</dbReference>
<dbReference type="InterPro" id="IPR011127">
    <property type="entry name" value="Dala_Dala_lig_N"/>
</dbReference>
<dbReference type="SUPFAM" id="SSF52440">
    <property type="entry name" value="PreATP-grasp domain"/>
    <property type="match status" value="1"/>
</dbReference>
<evidence type="ECO:0000256" key="5">
    <source>
        <dbReference type="ARBA" id="ARBA00010871"/>
    </source>
</evidence>
<evidence type="ECO:0000256" key="3">
    <source>
        <dbReference type="ARBA" id="ARBA00004496"/>
    </source>
</evidence>
<comment type="pathway">
    <text evidence="18">Glycan biosynthesis.</text>
</comment>
<keyword evidence="14 22" id="KW-0573">Peptidoglycan synthesis</keyword>
<keyword evidence="29" id="KW-1185">Reference proteome</keyword>
<dbReference type="PROSITE" id="PS00843">
    <property type="entry name" value="DALA_DALA_LIGASE_1"/>
    <property type="match status" value="1"/>
</dbReference>
<feature type="active site" evidence="23">
    <location>
        <position position="16"/>
    </location>
</feature>
<dbReference type="NCBIfam" id="TIGR01205">
    <property type="entry name" value="D_ala_D_alaTIGR"/>
    <property type="match status" value="1"/>
</dbReference>
<evidence type="ECO:0000256" key="24">
    <source>
        <dbReference type="PIRSR" id="PIRSR039102-2"/>
    </source>
</evidence>